<protein>
    <submittedName>
        <fullName evidence="1">Uncharacterized protein</fullName>
    </submittedName>
</protein>
<keyword evidence="2" id="KW-1185">Reference proteome</keyword>
<organism evidence="1 2">
    <name type="scientific">Massilia agri</name>
    <dbReference type="NCBI Taxonomy" id="1886785"/>
    <lineage>
        <taxon>Bacteria</taxon>
        <taxon>Pseudomonadati</taxon>
        <taxon>Pseudomonadota</taxon>
        <taxon>Betaproteobacteria</taxon>
        <taxon>Burkholderiales</taxon>
        <taxon>Oxalobacteraceae</taxon>
        <taxon>Telluria group</taxon>
        <taxon>Massilia</taxon>
    </lineage>
</organism>
<dbReference type="EMBL" id="JANUHA010000022">
    <property type="protein sequence ID" value="MCS0599052.1"/>
    <property type="molecule type" value="Genomic_DNA"/>
</dbReference>
<evidence type="ECO:0000313" key="2">
    <source>
        <dbReference type="Proteomes" id="UP001206572"/>
    </source>
</evidence>
<dbReference type="RefSeq" id="WP_258830056.1">
    <property type="nucleotide sequence ID" value="NZ_JANUHA010000022.1"/>
</dbReference>
<reference evidence="1 2" key="1">
    <citation type="submission" date="2022-08" db="EMBL/GenBank/DDBJ databases">
        <title>Reclassification of Massilia species as members of the genera Telluria, Duganella, Pseudoduganella, Mokoshia gen. nov. and Zemynaea gen. nov. using orthogonal and non-orthogonal genome-based approaches.</title>
        <authorList>
            <person name="Bowman J.P."/>
        </authorList>
    </citation>
    <scope>NUCLEOTIDE SEQUENCE [LARGE SCALE GENOMIC DNA]</scope>
    <source>
        <strain evidence="1 2">JCM 31661</strain>
    </source>
</reference>
<gene>
    <name evidence="1" type="ORF">NX780_22145</name>
</gene>
<dbReference type="Proteomes" id="UP001206572">
    <property type="component" value="Unassembled WGS sequence"/>
</dbReference>
<accession>A0ABT2AS26</accession>
<name>A0ABT2AS26_9BURK</name>
<evidence type="ECO:0000313" key="1">
    <source>
        <dbReference type="EMBL" id="MCS0599052.1"/>
    </source>
</evidence>
<proteinExistence type="predicted"/>
<comment type="caution">
    <text evidence="1">The sequence shown here is derived from an EMBL/GenBank/DDBJ whole genome shotgun (WGS) entry which is preliminary data.</text>
</comment>
<sequence length="87" mass="9767">MKIESSDLPDLGDEKGIFAFAMTFNGYEAFGSFDAAAKSAVQQRRESLDDVRNELFMAARASRHGDSDAYLAKYEELLPHLTRFLSK</sequence>